<dbReference type="NCBIfam" id="TIGR01614">
    <property type="entry name" value="PME_inhib"/>
    <property type="match status" value="1"/>
</dbReference>
<dbReference type="CDD" id="cd14859">
    <property type="entry name" value="PMEI_like"/>
    <property type="match status" value="1"/>
</dbReference>
<reference evidence="7" key="1">
    <citation type="submission" date="2025-08" db="UniProtKB">
        <authorList>
            <consortium name="RefSeq"/>
        </authorList>
    </citation>
    <scope>IDENTIFICATION</scope>
    <source>
        <tissue evidence="7">Leaf</tissue>
    </source>
</reference>
<name>A0A8B8QTW7_9MYRT</name>
<evidence type="ECO:0000256" key="1">
    <source>
        <dbReference type="ARBA" id="ARBA00022729"/>
    </source>
</evidence>
<dbReference type="GeneID" id="115755406"/>
<proteinExistence type="inferred from homology"/>
<accession>A0A8B8QTW7</accession>
<feature type="chain" id="PRO_5045113762" evidence="4">
    <location>
        <begin position="22"/>
        <end position="183"/>
    </location>
</feature>
<evidence type="ECO:0000259" key="5">
    <source>
        <dbReference type="SMART" id="SM00856"/>
    </source>
</evidence>
<keyword evidence="1 4" id="KW-0732">Signal</keyword>
<dbReference type="PANTHER" id="PTHR36710:SF18">
    <property type="entry name" value="PECTINESTERASE INHIBITOR 5-RELATED"/>
    <property type="match status" value="1"/>
</dbReference>
<protein>
    <submittedName>
        <fullName evidence="7">Uncharacterized protein LOC115755406</fullName>
    </submittedName>
</protein>
<evidence type="ECO:0000313" key="6">
    <source>
        <dbReference type="Proteomes" id="UP000827889"/>
    </source>
</evidence>
<dbReference type="OrthoDB" id="764172at2759"/>
<evidence type="ECO:0000256" key="3">
    <source>
        <dbReference type="ARBA" id="ARBA00038471"/>
    </source>
</evidence>
<keyword evidence="2" id="KW-1015">Disulfide bond</keyword>
<organism evidence="6 7">
    <name type="scientific">Rhodamnia argentea</name>
    <dbReference type="NCBI Taxonomy" id="178133"/>
    <lineage>
        <taxon>Eukaryota</taxon>
        <taxon>Viridiplantae</taxon>
        <taxon>Streptophyta</taxon>
        <taxon>Embryophyta</taxon>
        <taxon>Tracheophyta</taxon>
        <taxon>Spermatophyta</taxon>
        <taxon>Magnoliopsida</taxon>
        <taxon>eudicotyledons</taxon>
        <taxon>Gunneridae</taxon>
        <taxon>Pentapetalae</taxon>
        <taxon>rosids</taxon>
        <taxon>malvids</taxon>
        <taxon>Myrtales</taxon>
        <taxon>Myrtaceae</taxon>
        <taxon>Myrtoideae</taxon>
        <taxon>Myrteae</taxon>
        <taxon>Australasian group</taxon>
        <taxon>Rhodamnia</taxon>
    </lineage>
</organism>
<keyword evidence="6" id="KW-1185">Reference proteome</keyword>
<dbReference type="AlphaFoldDB" id="A0A8B8QTW7"/>
<dbReference type="Proteomes" id="UP000827889">
    <property type="component" value="Chromosome 9"/>
</dbReference>
<evidence type="ECO:0000256" key="2">
    <source>
        <dbReference type="ARBA" id="ARBA00023157"/>
    </source>
</evidence>
<dbReference type="SUPFAM" id="SSF101148">
    <property type="entry name" value="Plant invertase/pectin methylesterase inhibitor"/>
    <property type="match status" value="1"/>
</dbReference>
<dbReference type="Gene3D" id="1.20.140.40">
    <property type="entry name" value="Invertase/pectin methylesterase inhibitor family protein"/>
    <property type="match status" value="1"/>
</dbReference>
<evidence type="ECO:0000256" key="4">
    <source>
        <dbReference type="SAM" id="SignalP"/>
    </source>
</evidence>
<dbReference type="Pfam" id="PF04043">
    <property type="entry name" value="PMEI"/>
    <property type="match status" value="1"/>
</dbReference>
<dbReference type="InterPro" id="IPR035513">
    <property type="entry name" value="Invertase/methylesterase_inhib"/>
</dbReference>
<feature type="domain" description="Pectinesterase inhibitor" evidence="5">
    <location>
        <begin position="31"/>
        <end position="177"/>
    </location>
</feature>
<sequence length="183" mass="20014">MATSYALRLFCNLTFFTCLASIMIGSSVITADSDLVERMCGRSCSRATSSDKFCKDALNSDWRTPGADATILAYVAFGLAHRNASSTQDQITSLLSNSTGPVRQHLEQCLLDYATALNNTEEALTDLDWEEFGRLTSFAATTWEQAKNCESAFNGTKSPLTDNNNNLFGLSEICVCISYQLIV</sequence>
<dbReference type="KEGG" id="rarg:115755406"/>
<dbReference type="GO" id="GO:0004857">
    <property type="term" value="F:enzyme inhibitor activity"/>
    <property type="evidence" value="ECO:0007669"/>
    <property type="project" value="InterPro"/>
</dbReference>
<dbReference type="InterPro" id="IPR052421">
    <property type="entry name" value="PCW_Enzyme_Inhibitor"/>
</dbReference>
<feature type="signal peptide" evidence="4">
    <location>
        <begin position="1"/>
        <end position="21"/>
    </location>
</feature>
<dbReference type="RefSeq" id="XP_030550646.2">
    <property type="nucleotide sequence ID" value="XM_030694786.2"/>
</dbReference>
<dbReference type="PANTHER" id="PTHR36710">
    <property type="entry name" value="PECTINESTERASE INHIBITOR-LIKE"/>
    <property type="match status" value="1"/>
</dbReference>
<dbReference type="InterPro" id="IPR006501">
    <property type="entry name" value="Pectinesterase_inhib_dom"/>
</dbReference>
<gene>
    <name evidence="7" type="primary">LOC115755406</name>
</gene>
<dbReference type="SMART" id="SM00856">
    <property type="entry name" value="PMEI"/>
    <property type="match status" value="1"/>
</dbReference>
<evidence type="ECO:0000313" key="7">
    <source>
        <dbReference type="RefSeq" id="XP_030550646.2"/>
    </source>
</evidence>
<comment type="similarity">
    <text evidence="3">Belongs to the PMEI family.</text>
</comment>